<dbReference type="EMBL" id="DVJN01000087">
    <property type="protein sequence ID" value="HIS92203.1"/>
    <property type="molecule type" value="Genomic_DNA"/>
</dbReference>
<dbReference type="AlphaFoldDB" id="A0A9D1K6T1"/>
<dbReference type="Pfam" id="PF13472">
    <property type="entry name" value="Lipase_GDSL_2"/>
    <property type="match status" value="1"/>
</dbReference>
<dbReference type="InterPro" id="IPR036514">
    <property type="entry name" value="SGNH_hydro_sf"/>
</dbReference>
<protein>
    <submittedName>
        <fullName evidence="2">SGNH/GDSL hydrolase family protein</fullName>
    </submittedName>
</protein>
<dbReference type="Gene3D" id="3.40.50.1110">
    <property type="entry name" value="SGNH hydrolase"/>
    <property type="match status" value="1"/>
</dbReference>
<organism evidence="2 3">
    <name type="scientific">Candidatus Alectryocaccomicrobium excrementavium</name>
    <dbReference type="NCBI Taxonomy" id="2840668"/>
    <lineage>
        <taxon>Bacteria</taxon>
        <taxon>Bacillati</taxon>
        <taxon>Bacillota</taxon>
        <taxon>Clostridia</taxon>
        <taxon>Candidatus Alectryocaccomicrobium</taxon>
    </lineage>
</organism>
<evidence type="ECO:0000259" key="1">
    <source>
        <dbReference type="Pfam" id="PF13472"/>
    </source>
</evidence>
<dbReference type="GO" id="GO:0016787">
    <property type="term" value="F:hydrolase activity"/>
    <property type="evidence" value="ECO:0007669"/>
    <property type="project" value="UniProtKB-KW"/>
</dbReference>
<comment type="caution">
    <text evidence="2">The sequence shown here is derived from an EMBL/GenBank/DDBJ whole genome shotgun (WGS) entry which is preliminary data.</text>
</comment>
<reference evidence="2" key="1">
    <citation type="submission" date="2020-10" db="EMBL/GenBank/DDBJ databases">
        <authorList>
            <person name="Gilroy R."/>
        </authorList>
    </citation>
    <scope>NUCLEOTIDE SEQUENCE</scope>
    <source>
        <strain evidence="2">13766</strain>
    </source>
</reference>
<evidence type="ECO:0000313" key="2">
    <source>
        <dbReference type="EMBL" id="HIS92203.1"/>
    </source>
</evidence>
<accession>A0A9D1K6T1</accession>
<reference evidence="2" key="2">
    <citation type="journal article" date="2021" name="PeerJ">
        <title>Extensive microbial diversity within the chicken gut microbiome revealed by metagenomics and culture.</title>
        <authorList>
            <person name="Gilroy R."/>
            <person name="Ravi A."/>
            <person name="Getino M."/>
            <person name="Pursley I."/>
            <person name="Horton D.L."/>
            <person name="Alikhan N.F."/>
            <person name="Baker D."/>
            <person name="Gharbi K."/>
            <person name="Hall N."/>
            <person name="Watson M."/>
            <person name="Adriaenssens E.M."/>
            <person name="Foster-Nyarko E."/>
            <person name="Jarju S."/>
            <person name="Secka A."/>
            <person name="Antonio M."/>
            <person name="Oren A."/>
            <person name="Chaudhuri R.R."/>
            <person name="La Ragione R."/>
            <person name="Hildebrand F."/>
            <person name="Pallen M.J."/>
        </authorList>
    </citation>
    <scope>NUCLEOTIDE SEQUENCE</scope>
    <source>
        <strain evidence="2">13766</strain>
    </source>
</reference>
<keyword evidence="2" id="KW-0378">Hydrolase</keyword>
<dbReference type="CDD" id="cd00229">
    <property type="entry name" value="SGNH_hydrolase"/>
    <property type="match status" value="1"/>
</dbReference>
<dbReference type="InterPro" id="IPR013830">
    <property type="entry name" value="SGNH_hydro"/>
</dbReference>
<dbReference type="Proteomes" id="UP000824140">
    <property type="component" value="Unassembled WGS sequence"/>
</dbReference>
<proteinExistence type="predicted"/>
<feature type="domain" description="SGNH hydrolase-type esterase" evidence="1">
    <location>
        <begin position="33"/>
        <end position="227"/>
    </location>
</feature>
<name>A0A9D1K6T1_9FIRM</name>
<gene>
    <name evidence="2" type="ORF">IAA84_04215</name>
</gene>
<evidence type="ECO:0000313" key="3">
    <source>
        <dbReference type="Proteomes" id="UP000824140"/>
    </source>
</evidence>
<sequence length="267" mass="29921">MNMEMFLPRAGEKPLDTLVTGGGLCGIFRTIGCVGDSLSSGEFESLDANGNKTYHDMFEYSWGQYLARMAGLTARNFSRGGMTAKEYCESFAGANGYWSPDLACQAYILALGVNDLFGLKMPLGSLADVDATDWRRNRPTFAGYYAQIVMRLKEIQPQARFFFVTMPRDSTEPEREDARAQHAALLRQFAAHFPHAYAIDLNTYAPDYGAAFHRQFYLRGHMNPAGYLFTAQLIASYMDYIIRHNMSGFAQAGLIGTPHYREESGQR</sequence>
<dbReference type="SUPFAM" id="SSF52266">
    <property type="entry name" value="SGNH hydrolase"/>
    <property type="match status" value="1"/>
</dbReference>